<gene>
    <name evidence="4" type="ORF">FHS56_001405</name>
</gene>
<comment type="caution">
    <text evidence="4">The sequence shown here is derived from an EMBL/GenBank/DDBJ whole genome shotgun (WGS) entry which is preliminary data.</text>
</comment>
<dbReference type="InterPro" id="IPR035965">
    <property type="entry name" value="PAS-like_dom_sf"/>
</dbReference>
<dbReference type="Proteomes" id="UP000537126">
    <property type="component" value="Unassembled WGS sequence"/>
</dbReference>
<keyword evidence="5" id="KW-1185">Reference proteome</keyword>
<dbReference type="InterPro" id="IPR029016">
    <property type="entry name" value="GAF-like_dom_sf"/>
</dbReference>
<dbReference type="AlphaFoldDB" id="A0A846MR97"/>
<dbReference type="Gene3D" id="3.30.450.40">
    <property type="match status" value="1"/>
</dbReference>
<dbReference type="GO" id="GO:0007165">
    <property type="term" value="P:signal transduction"/>
    <property type="evidence" value="ECO:0007669"/>
    <property type="project" value="InterPro"/>
</dbReference>
<feature type="coiled-coil region" evidence="1">
    <location>
        <begin position="551"/>
        <end position="603"/>
    </location>
</feature>
<dbReference type="SMART" id="SM00091">
    <property type="entry name" value="PAS"/>
    <property type="match status" value="1"/>
</dbReference>
<dbReference type="PROSITE" id="PS50885">
    <property type="entry name" value="HAMP"/>
    <property type="match status" value="1"/>
</dbReference>
<dbReference type="Gene3D" id="6.10.340.10">
    <property type="match status" value="1"/>
</dbReference>
<keyword evidence="2" id="KW-1133">Transmembrane helix</keyword>
<dbReference type="InterPro" id="IPR000014">
    <property type="entry name" value="PAS"/>
</dbReference>
<dbReference type="SMART" id="SM00065">
    <property type="entry name" value="GAF"/>
    <property type="match status" value="1"/>
</dbReference>
<dbReference type="RefSeq" id="WP_166919150.1">
    <property type="nucleotide sequence ID" value="NZ_JAASRN010000002.1"/>
</dbReference>
<protein>
    <submittedName>
        <fullName evidence="4">PAS domain S-box-containing protein</fullName>
    </submittedName>
</protein>
<dbReference type="NCBIfam" id="TIGR00229">
    <property type="entry name" value="sensory_box"/>
    <property type="match status" value="1"/>
</dbReference>
<keyword evidence="1" id="KW-0175">Coiled coil</keyword>
<dbReference type="InterPro" id="IPR003660">
    <property type="entry name" value="HAMP_dom"/>
</dbReference>
<sequence length="735" mass="84842">MWKFRHIRSKLWLSASLLLLLGMAVGGAAFFYVRYIAQYDNYRSESEQLNAQVHRAYALLQTFLEVEQRNEHYMETGKSRVLFEYEKVKQEGNQLLARLAQQEGVYHERMAVELGVDSLLERMTKEWRAFDKTFVRLQERVKERGYVASGAMGQMHIAARKLNLILKKQDTLALPLFEKMRRYEKDFFLKKDARLIRRVEKAAQELEAALPASMSPVLRLTVKDHLNDYLQAFNRVVALEKQIGLNEDSGLRAEAKQHMIQLHNDSRLLAESTARHIDTLWWRAKLIFASVLLILLLVGVGVALYQHYAVARPIGRLNKLTTAVTENINNEEAAQALAEFDDETEVGDIARNFSVMVTKLKASVEETKTRDEKLAEYIREEAKRKWAAEGLAIFGEILRSNYNDLERQSYEIISTLVEYTECQMGALFIVEDDEEPPYLELKASYAYGRPKYLKKKVAWGEGIVGAAWREGDKISLTDIPEDYPKVITGSLIEGKPKHVLVVPLQSDTTGIVGVIELASIRLIEEDKIDFIERLSSRIASTIAAVRANERNAKLLEASRKYAEELKNKEKELEVKVQQYDQWIRELEKKLNAIAEEAHIYRSIINRIYEGIILTNERFIITKVNRYVLKRFGYRRTELEGQPVDILIETNYNNIIDLRHRRFQLNYKSFTQNVTGKVIDSEGKMHPVQMMAGKLEIDTKIVYVFLFNEVPVGEEENINITFIDDDSTDNDDAIRI</sequence>
<proteinExistence type="predicted"/>
<evidence type="ECO:0000313" key="4">
    <source>
        <dbReference type="EMBL" id="NIK73892.1"/>
    </source>
</evidence>
<name>A0A846MR97_9BACT</name>
<dbReference type="SUPFAM" id="SSF55781">
    <property type="entry name" value="GAF domain-like"/>
    <property type="match status" value="1"/>
</dbReference>
<dbReference type="Gene3D" id="3.30.450.20">
    <property type="entry name" value="PAS domain"/>
    <property type="match status" value="1"/>
</dbReference>
<dbReference type="InterPro" id="IPR003018">
    <property type="entry name" value="GAF"/>
</dbReference>
<evidence type="ECO:0000259" key="3">
    <source>
        <dbReference type="PROSITE" id="PS50885"/>
    </source>
</evidence>
<dbReference type="Pfam" id="PF13185">
    <property type="entry name" value="GAF_2"/>
    <property type="match status" value="1"/>
</dbReference>
<feature type="transmembrane region" description="Helical" evidence="2">
    <location>
        <begin position="280"/>
        <end position="305"/>
    </location>
</feature>
<dbReference type="EMBL" id="JAASRN010000002">
    <property type="protein sequence ID" value="NIK73892.1"/>
    <property type="molecule type" value="Genomic_DNA"/>
</dbReference>
<dbReference type="SUPFAM" id="SSF55785">
    <property type="entry name" value="PYP-like sensor domain (PAS domain)"/>
    <property type="match status" value="1"/>
</dbReference>
<keyword evidence="2" id="KW-0472">Membrane</keyword>
<accession>A0A846MR97</accession>
<feature type="domain" description="HAMP" evidence="3">
    <location>
        <begin position="308"/>
        <end position="365"/>
    </location>
</feature>
<organism evidence="4 5">
    <name type="scientific">Thermonema lapsum</name>
    <dbReference type="NCBI Taxonomy" id="28195"/>
    <lineage>
        <taxon>Bacteria</taxon>
        <taxon>Pseudomonadati</taxon>
        <taxon>Bacteroidota</taxon>
        <taxon>Cytophagia</taxon>
        <taxon>Cytophagales</taxon>
        <taxon>Thermonemataceae</taxon>
        <taxon>Thermonema</taxon>
    </lineage>
</organism>
<evidence type="ECO:0000256" key="1">
    <source>
        <dbReference type="SAM" id="Coils"/>
    </source>
</evidence>
<dbReference type="GO" id="GO:0016020">
    <property type="term" value="C:membrane"/>
    <property type="evidence" value="ECO:0007669"/>
    <property type="project" value="InterPro"/>
</dbReference>
<dbReference type="CDD" id="cd00130">
    <property type="entry name" value="PAS"/>
    <property type="match status" value="1"/>
</dbReference>
<evidence type="ECO:0000313" key="5">
    <source>
        <dbReference type="Proteomes" id="UP000537126"/>
    </source>
</evidence>
<reference evidence="4 5" key="1">
    <citation type="submission" date="2020-03" db="EMBL/GenBank/DDBJ databases">
        <title>Genomic Encyclopedia of Type Strains, Phase IV (KMG-IV): sequencing the most valuable type-strain genomes for metagenomic binning, comparative biology and taxonomic classification.</title>
        <authorList>
            <person name="Goeker M."/>
        </authorList>
    </citation>
    <scope>NUCLEOTIDE SEQUENCE [LARGE SCALE GENOMIC DNA]</scope>
    <source>
        <strain evidence="4 5">DSM 5718</strain>
    </source>
</reference>
<evidence type="ECO:0000256" key="2">
    <source>
        <dbReference type="SAM" id="Phobius"/>
    </source>
</evidence>
<keyword evidence="2" id="KW-0812">Transmembrane</keyword>